<dbReference type="RefSeq" id="WP_117731000.1">
    <property type="nucleotide sequence ID" value="NZ_CP027116.1"/>
</dbReference>
<name>A0AAD0MN61_BACPU</name>
<dbReference type="AlphaFoldDB" id="A0AAD0MN61"/>
<organism evidence="1 2">
    <name type="scientific">Bacillus pumilus</name>
    <name type="common">Bacillus mesentericus</name>
    <dbReference type="NCBI Taxonomy" id="1408"/>
    <lineage>
        <taxon>Bacteria</taxon>
        <taxon>Bacillati</taxon>
        <taxon>Bacillota</taxon>
        <taxon>Bacilli</taxon>
        <taxon>Bacillales</taxon>
        <taxon>Bacillaceae</taxon>
        <taxon>Bacillus</taxon>
    </lineage>
</organism>
<evidence type="ECO:0000313" key="2">
    <source>
        <dbReference type="Proteomes" id="UP000264960"/>
    </source>
</evidence>
<protein>
    <submittedName>
        <fullName evidence="1">Uncharacterized protein</fullName>
    </submittedName>
</protein>
<accession>A0AAD0MN61</accession>
<proteinExistence type="predicted"/>
<evidence type="ECO:0000313" key="1">
    <source>
        <dbReference type="EMBL" id="AVM24616.1"/>
    </source>
</evidence>
<dbReference type="Proteomes" id="UP000264960">
    <property type="component" value="Chromosome"/>
</dbReference>
<reference evidence="1 2" key="1">
    <citation type="submission" date="2018-02" db="EMBL/GenBank/DDBJ databases">
        <title>The complete genome of two Bacillus pumilus strains from Cuatro Cienegas, Coahuila, Mexico.</title>
        <authorList>
            <person name="Zarza E."/>
            <person name="Alcaraz L.D."/>
            <person name="Aguilar-Salinas B."/>
            <person name="Islas A."/>
            <person name="Olmedo-Alvarez G."/>
        </authorList>
    </citation>
    <scope>NUCLEOTIDE SEQUENCE [LARGE SCALE GENOMIC DNA]</scope>
    <source>
        <strain evidence="1 2">145</strain>
    </source>
</reference>
<dbReference type="EMBL" id="CP027116">
    <property type="protein sequence ID" value="AVM24616.1"/>
    <property type="molecule type" value="Genomic_DNA"/>
</dbReference>
<gene>
    <name evidence="1" type="ORF">C5695_12480</name>
</gene>
<sequence length="154" mass="18698">MKKFRGKKRYFRNMWEEVNTCDIKLDHDSWFYFWHIHLDFFGVGENSLKIRREHIKAHIALYHRLLKQLEGFEKPYQTWICIHEHDPGSDAVYVHTPTPNEHAFPHKIRQLKPNGKLPYTFKDLVDLQQFDVSYDQSECEEVYYIQSKEQGIRL</sequence>